<dbReference type="AlphaFoldDB" id="A0AA43ZIK8"/>
<gene>
    <name evidence="1" type="ORF">G8E10_17730</name>
</gene>
<protein>
    <submittedName>
        <fullName evidence="1">Uncharacterized protein</fullName>
    </submittedName>
</protein>
<evidence type="ECO:0000313" key="1">
    <source>
        <dbReference type="EMBL" id="NHT77557.1"/>
    </source>
</evidence>
<dbReference type="Proteomes" id="UP001155840">
    <property type="component" value="Unassembled WGS sequence"/>
</dbReference>
<comment type="caution">
    <text evidence="1">The sequence shown here is derived from an EMBL/GenBank/DDBJ whole genome shotgun (WGS) entry which is preliminary data.</text>
</comment>
<evidence type="ECO:0000313" key="2">
    <source>
        <dbReference type="Proteomes" id="UP001155840"/>
    </source>
</evidence>
<organism evidence="1 2">
    <name type="scientific">Ferranicluibacter rubi</name>
    <dbReference type="NCBI Taxonomy" id="2715133"/>
    <lineage>
        <taxon>Bacteria</taxon>
        <taxon>Pseudomonadati</taxon>
        <taxon>Pseudomonadota</taxon>
        <taxon>Alphaproteobacteria</taxon>
        <taxon>Hyphomicrobiales</taxon>
        <taxon>Rhizobiaceae</taxon>
        <taxon>Ferranicluibacter</taxon>
    </lineage>
</organism>
<proteinExistence type="predicted"/>
<sequence>MIVWSSLLIPAEVMFRIKPMLTMGPVSFSGKRQKIGTDAGYWTATMSGFPVLSPDRILEWRGIIGALQGGLEDLLIGPFDEFQAPTLGGLPPIIGGIPHSDGSLFSDGSGYSQSTILVSSSGDLDLRRTSARFLIERAGPIKRGMYFTVRSGGRPSMHMITKPPEKSGGFVDVEFLPPLRFDLPNGSEVDFADPKMLMNLSSPESGDLPLDMGRWSRPSIELEESWNGL</sequence>
<accession>A0AA43ZIK8</accession>
<reference evidence="1" key="1">
    <citation type="submission" date="2020-03" db="EMBL/GenBank/DDBJ databases">
        <title>Ferranicluibacter endophyticum gen. nov., sp. nov., a new genus isolated from Rubus ulmifolius Schott. stem.</title>
        <authorList>
            <person name="Roca-Couso R."/>
            <person name="Flores-Felix J.D."/>
            <person name="Igual J.M."/>
            <person name="Rivas R."/>
        </authorList>
    </citation>
    <scope>NUCLEOTIDE SEQUENCE</scope>
    <source>
        <strain evidence="1">CRRU44</strain>
    </source>
</reference>
<name>A0AA43ZIK8_9HYPH</name>
<dbReference type="EMBL" id="JAANCM010000009">
    <property type="protein sequence ID" value="NHT77557.1"/>
    <property type="molecule type" value="Genomic_DNA"/>
</dbReference>
<keyword evidence="2" id="KW-1185">Reference proteome</keyword>
<dbReference type="RefSeq" id="WP_167130119.1">
    <property type="nucleotide sequence ID" value="NZ_JAANCM010000009.1"/>
</dbReference>